<dbReference type="PANTHER" id="PTHR21075:SF0">
    <property type="entry name" value="ANAEROBIC RIBONUCLEOSIDE-TRIPHOSPHATE REDUCTASE"/>
    <property type="match status" value="1"/>
</dbReference>
<dbReference type="GO" id="GO:0009265">
    <property type="term" value="P:2'-deoxyribonucleotide biosynthetic process"/>
    <property type="evidence" value="ECO:0007669"/>
    <property type="project" value="TreeGrafter"/>
</dbReference>
<dbReference type="GO" id="GO:0004748">
    <property type="term" value="F:ribonucleoside-diphosphate reductase activity, thioredoxin disulfide as acceptor"/>
    <property type="evidence" value="ECO:0007669"/>
    <property type="project" value="TreeGrafter"/>
</dbReference>
<dbReference type="PROSITE" id="PS51161">
    <property type="entry name" value="ATP_CONE"/>
    <property type="match status" value="1"/>
</dbReference>
<dbReference type="EC" id="1.17.4.2" evidence="8"/>
<dbReference type="NCBIfam" id="TIGR02487">
    <property type="entry name" value="NrdD"/>
    <property type="match status" value="1"/>
</dbReference>
<dbReference type="PROSITE" id="PS51149">
    <property type="entry name" value="GLY_RADICAL_2"/>
    <property type="match status" value="1"/>
</dbReference>
<dbReference type="GO" id="GO:0008998">
    <property type="term" value="F:ribonucleoside-triphosphate reductase (thioredoxin) activity"/>
    <property type="evidence" value="ECO:0007669"/>
    <property type="project" value="UniProtKB-EC"/>
</dbReference>
<dbReference type="InterPro" id="IPR019777">
    <property type="entry name" value="Form_AcTrfase_GR_CS"/>
</dbReference>
<dbReference type="InterPro" id="IPR001150">
    <property type="entry name" value="Gly_radical"/>
</dbReference>
<dbReference type="Pfam" id="PF13597">
    <property type="entry name" value="NRDD"/>
    <property type="match status" value="1"/>
</dbReference>
<gene>
    <name evidence="8" type="primary">nrdD_1</name>
    <name evidence="8" type="ORF">D8879_03920</name>
</gene>
<dbReference type="PANTHER" id="PTHR21075">
    <property type="entry name" value="ANAEROBIC RIBONUCLEOSIDE-TRIPHOSPHATE REDUCTASE"/>
    <property type="match status" value="1"/>
</dbReference>
<feature type="modified residue" description="Glycine radical" evidence="5">
    <location>
        <position position="721"/>
    </location>
</feature>
<feature type="domain" description="Glycine radical" evidence="6">
    <location>
        <begin position="622"/>
        <end position="748"/>
    </location>
</feature>
<accession>A0AB74DMU0</accession>
<dbReference type="GO" id="GO:0006260">
    <property type="term" value="P:DNA replication"/>
    <property type="evidence" value="ECO:0007669"/>
    <property type="project" value="InterPro"/>
</dbReference>
<dbReference type="InterPro" id="IPR012833">
    <property type="entry name" value="NrdD"/>
</dbReference>
<evidence type="ECO:0000256" key="1">
    <source>
        <dbReference type="ARBA" id="ARBA00022741"/>
    </source>
</evidence>
<protein>
    <submittedName>
        <fullName evidence="8">Anaerobic ribonucleoside-triphosphate reductase</fullName>
        <ecNumber evidence="8">1.17.4.2</ecNumber>
    </submittedName>
</protein>
<dbReference type="NCBIfam" id="NF006732">
    <property type="entry name" value="PRK09263.1"/>
    <property type="match status" value="1"/>
</dbReference>
<evidence type="ECO:0000259" key="6">
    <source>
        <dbReference type="PROSITE" id="PS51149"/>
    </source>
</evidence>
<feature type="domain" description="ATP-cone" evidence="7">
    <location>
        <begin position="39"/>
        <end position="133"/>
    </location>
</feature>
<proteinExistence type="predicted"/>
<dbReference type="Proteomes" id="UP000273966">
    <property type="component" value="Unassembled WGS sequence"/>
</dbReference>
<keyword evidence="2 5" id="KW-0556">Organic radical</keyword>
<evidence type="ECO:0000256" key="3">
    <source>
        <dbReference type="ARBA" id="ARBA00022840"/>
    </source>
</evidence>
<dbReference type="PROSITE" id="PS00850">
    <property type="entry name" value="GLY_RADICAL_1"/>
    <property type="match status" value="1"/>
</dbReference>
<reference evidence="8 9" key="1">
    <citation type="submission" date="2018-11" db="EMBL/GenBank/DDBJ databases">
        <title>Species Designations Belie Phenotypic and Genotypic Heterogeneity in Oral Streptococci.</title>
        <authorList>
            <person name="Velsko I."/>
        </authorList>
    </citation>
    <scope>NUCLEOTIDE SEQUENCE [LARGE SCALE GENOMIC DNA]</scope>
    <source>
        <strain evidence="8 9">BCC16</strain>
    </source>
</reference>
<evidence type="ECO:0000259" key="7">
    <source>
        <dbReference type="PROSITE" id="PS51161"/>
    </source>
</evidence>
<keyword evidence="8" id="KW-0560">Oxidoreductase</keyword>
<evidence type="ECO:0000256" key="5">
    <source>
        <dbReference type="PROSITE-ProRule" id="PRU00493"/>
    </source>
</evidence>
<evidence type="ECO:0000256" key="4">
    <source>
        <dbReference type="PROSITE-ProRule" id="PRU00492"/>
    </source>
</evidence>
<evidence type="ECO:0000256" key="2">
    <source>
        <dbReference type="ARBA" id="ARBA00022818"/>
    </source>
</evidence>
<dbReference type="GO" id="GO:0031250">
    <property type="term" value="C:anaerobic ribonucleoside-triphosphate reductase complex"/>
    <property type="evidence" value="ECO:0007669"/>
    <property type="project" value="TreeGrafter"/>
</dbReference>
<evidence type="ECO:0000313" key="9">
    <source>
        <dbReference type="Proteomes" id="UP000273966"/>
    </source>
</evidence>
<name>A0AB74DMU0_STRSA</name>
<dbReference type="SUPFAM" id="SSF51998">
    <property type="entry name" value="PFL-like glycyl radical enzymes"/>
    <property type="match status" value="1"/>
</dbReference>
<organism evidence="8 9">
    <name type="scientific">Streptococcus sanguinis</name>
    <dbReference type="NCBI Taxonomy" id="1305"/>
    <lineage>
        <taxon>Bacteria</taxon>
        <taxon>Bacillati</taxon>
        <taxon>Bacillota</taxon>
        <taxon>Bacilli</taxon>
        <taxon>Lactobacillales</taxon>
        <taxon>Streptococcaceae</taxon>
        <taxon>Streptococcus</taxon>
    </lineage>
</organism>
<dbReference type="Pfam" id="PF03477">
    <property type="entry name" value="ATP-cone"/>
    <property type="match status" value="1"/>
</dbReference>
<dbReference type="InterPro" id="IPR005144">
    <property type="entry name" value="ATP-cone_dom"/>
</dbReference>
<comment type="caution">
    <text evidence="8">The sequence shown here is derived from an EMBL/GenBank/DDBJ whole genome shotgun (WGS) entry which is preliminary data.</text>
</comment>
<dbReference type="EMBL" id="RJMT01000003">
    <property type="protein sequence ID" value="RSI32628.1"/>
    <property type="molecule type" value="Genomic_DNA"/>
</dbReference>
<dbReference type="CDD" id="cd01675">
    <property type="entry name" value="RNR_III"/>
    <property type="match status" value="1"/>
</dbReference>
<evidence type="ECO:0000313" key="8">
    <source>
        <dbReference type="EMBL" id="RSI32628.1"/>
    </source>
</evidence>
<keyword evidence="3 4" id="KW-0067">ATP-binding</keyword>
<dbReference type="GO" id="GO:0005524">
    <property type="term" value="F:ATP binding"/>
    <property type="evidence" value="ECO:0007669"/>
    <property type="project" value="UniProtKB-UniRule"/>
</dbReference>
<dbReference type="Gene3D" id="3.20.70.20">
    <property type="match status" value="1"/>
</dbReference>
<sequence>MEISWQVGGLKRLDLSQRQEKEVFMMILREEKFEIAPAIYVEKRDGRRVAFDVSKIYKAMVRAAQEVGPLNPMLEAKLEAITDRIVAEISSRFAKYVKIYEIQNIVEHELLNAKEYAIAENYITYRTQRDFERSKATDINFTIDKLLNKDRTVVNENANKDSDVFNTQRDLTAGIVGKSIGLKMLPPHVANAHQKGDIHYHDLDYSPYTPMTNCCLIDFDGMLKNGFKIGNAEVESPKSIQTATAQISQIIANVASSQYGGCSADRIDEVLAPYAELNYQKHLKDAEQWVLPDKQEGYAWAKTKKDIYDAMQSLEYEINTLFTSNGQTPFTSLGFGLGTNRFEREIQKAILNIRIKGLGSEHRTAIFPKLIFTLKRGLNLEPGTPNYDVKELALECATKRMYPDVLSYDKIIDLTGSFKVPMGCRSFLQGWKDENGQEVNSGRMNLGVVTVNLPRIALESEGDLDKFWELFNERMNIAEDALVYRVERTKEASPANAPILYQYGAFGQRLGKYDQVDQLFTHRRATVSLGYIGLYEVAAVFYGGNWETNPEAKDFTIAIVKDMKSRVQEWSDQYDYHFSVYSTPSESLTDRFCRLDTEKFGVVPDITDKEYYTNSFHYDVRKNPTPFEKLDFEKIYPEVGASGGFIHYCEYPVLQQNPKALEAVWDYAYDRVGYLGTNTPIDRCYKCNFEGDFTPTERGFTCPNCGNSDPKTVDVVKRTCGYLGNPQARPMVNGRHKEISARVKHMNGSTIKYEGN</sequence>
<dbReference type="AlphaFoldDB" id="A0AB74DMU0"/>
<keyword evidence="1 4" id="KW-0547">Nucleotide-binding</keyword>